<feature type="domain" description="Exonuclease" evidence="4">
    <location>
        <begin position="35"/>
        <end position="203"/>
    </location>
</feature>
<dbReference type="CDD" id="cd06127">
    <property type="entry name" value="DEDDh"/>
    <property type="match status" value="1"/>
</dbReference>
<comment type="function">
    <text evidence="2">DNA polymerase III is a complex, multichain enzyme responsible for most of the replicative synthesis in bacteria. The epsilon subunit contain the editing function and is a proofreading 3'-5' exonuclease.</text>
</comment>
<protein>
    <recommendedName>
        <fullName evidence="1">DNA-directed DNA polymerase</fullName>
        <ecNumber evidence="1">2.7.7.7</ecNumber>
    </recommendedName>
</protein>
<keyword evidence="5" id="KW-0269">Exonuclease</keyword>
<gene>
    <name evidence="5" type="ORF">LZ518_11765</name>
</gene>
<dbReference type="InterPro" id="IPR006054">
    <property type="entry name" value="DnaQ"/>
</dbReference>
<dbReference type="InterPro" id="IPR013520">
    <property type="entry name" value="Ribonucl_H"/>
</dbReference>
<proteinExistence type="predicted"/>
<dbReference type="GO" id="GO:0004527">
    <property type="term" value="F:exonuclease activity"/>
    <property type="evidence" value="ECO:0007669"/>
    <property type="project" value="UniProtKB-KW"/>
</dbReference>
<dbReference type="Pfam" id="PF00929">
    <property type="entry name" value="RNase_T"/>
    <property type="match status" value="1"/>
</dbReference>
<dbReference type="EC" id="2.7.7.7" evidence="1"/>
<keyword evidence="5" id="KW-0378">Hydrolase</keyword>
<accession>A0ABT0SBM5</accession>
<dbReference type="InterPro" id="IPR036397">
    <property type="entry name" value="RNaseH_sf"/>
</dbReference>
<comment type="catalytic activity">
    <reaction evidence="3">
        <text>DNA(n) + a 2'-deoxyribonucleoside 5'-triphosphate = DNA(n+1) + diphosphate</text>
        <dbReference type="Rhea" id="RHEA:22508"/>
        <dbReference type="Rhea" id="RHEA-COMP:17339"/>
        <dbReference type="Rhea" id="RHEA-COMP:17340"/>
        <dbReference type="ChEBI" id="CHEBI:33019"/>
        <dbReference type="ChEBI" id="CHEBI:61560"/>
        <dbReference type="ChEBI" id="CHEBI:173112"/>
        <dbReference type="EC" id="2.7.7.7"/>
    </reaction>
</comment>
<evidence type="ECO:0000313" key="5">
    <source>
        <dbReference type="EMBL" id="MCL6741804.1"/>
    </source>
</evidence>
<dbReference type="Proteomes" id="UP001165383">
    <property type="component" value="Unassembled WGS sequence"/>
</dbReference>
<dbReference type="EMBL" id="JAMGBB010000001">
    <property type="protein sequence ID" value="MCL6741804.1"/>
    <property type="molecule type" value="Genomic_DNA"/>
</dbReference>
<evidence type="ECO:0000313" key="6">
    <source>
        <dbReference type="Proteomes" id="UP001165383"/>
    </source>
</evidence>
<organism evidence="5 6">
    <name type="scientific">Sphingomonas brevis</name>
    <dbReference type="NCBI Taxonomy" id="2908206"/>
    <lineage>
        <taxon>Bacteria</taxon>
        <taxon>Pseudomonadati</taxon>
        <taxon>Pseudomonadota</taxon>
        <taxon>Alphaproteobacteria</taxon>
        <taxon>Sphingomonadales</taxon>
        <taxon>Sphingomonadaceae</taxon>
        <taxon>Sphingomonas</taxon>
    </lineage>
</organism>
<dbReference type="SMART" id="SM00479">
    <property type="entry name" value="EXOIII"/>
    <property type="match status" value="1"/>
</dbReference>
<dbReference type="RefSeq" id="WP_249916170.1">
    <property type="nucleotide sequence ID" value="NZ_JAMGBB010000001.1"/>
</dbReference>
<dbReference type="Gene3D" id="3.30.420.10">
    <property type="entry name" value="Ribonuclease H-like superfamily/Ribonuclease H"/>
    <property type="match status" value="1"/>
</dbReference>
<dbReference type="NCBIfam" id="TIGR00573">
    <property type="entry name" value="dnaq"/>
    <property type="match status" value="1"/>
</dbReference>
<dbReference type="InterPro" id="IPR012337">
    <property type="entry name" value="RNaseH-like_sf"/>
</dbReference>
<evidence type="ECO:0000256" key="3">
    <source>
        <dbReference type="ARBA" id="ARBA00049244"/>
    </source>
</evidence>
<evidence type="ECO:0000256" key="2">
    <source>
        <dbReference type="ARBA" id="ARBA00025483"/>
    </source>
</evidence>
<keyword evidence="5" id="KW-0540">Nuclease</keyword>
<keyword evidence="6" id="KW-1185">Reference proteome</keyword>
<name>A0ABT0SBM5_9SPHN</name>
<sequence length="205" mass="22982">MEWVILLAVLVVLWWIYSTAKKTAPVADVSMVPKRFIVFDLETTGLDAGRHEIIEIGAIRVNRDSDMHETFQTLVKPGKRVPKRITEITGITDDMVRADGLALAEALSEFRDFVGDLPLVAFNAEFDDAFLRAACASTSSVPFANEVCCALQLSRRAWPWRKSFRLADIARDGNLSMDDSHRALGDCRRTMIVYISAAREVGTYR</sequence>
<dbReference type="SUPFAM" id="SSF53098">
    <property type="entry name" value="Ribonuclease H-like"/>
    <property type="match status" value="1"/>
</dbReference>
<dbReference type="PANTHER" id="PTHR30231">
    <property type="entry name" value="DNA POLYMERASE III SUBUNIT EPSILON"/>
    <property type="match status" value="1"/>
</dbReference>
<comment type="caution">
    <text evidence="5">The sequence shown here is derived from an EMBL/GenBank/DDBJ whole genome shotgun (WGS) entry which is preliminary data.</text>
</comment>
<evidence type="ECO:0000259" key="4">
    <source>
        <dbReference type="SMART" id="SM00479"/>
    </source>
</evidence>
<evidence type="ECO:0000256" key="1">
    <source>
        <dbReference type="ARBA" id="ARBA00012417"/>
    </source>
</evidence>
<reference evidence="5" key="1">
    <citation type="submission" date="2022-05" db="EMBL/GenBank/DDBJ databases">
        <authorList>
            <person name="Jo J.-H."/>
            <person name="Im W.-T."/>
        </authorList>
    </citation>
    <scope>NUCLEOTIDE SEQUENCE</scope>
    <source>
        <strain evidence="5">RB56-2</strain>
    </source>
</reference>
<dbReference type="PANTHER" id="PTHR30231:SF41">
    <property type="entry name" value="DNA POLYMERASE III SUBUNIT EPSILON"/>
    <property type="match status" value="1"/>
</dbReference>